<reference evidence="2" key="2">
    <citation type="submission" date="2020-11" db="EMBL/GenBank/DDBJ databases">
        <authorList>
            <person name="McCartney M.A."/>
            <person name="Auch B."/>
            <person name="Kono T."/>
            <person name="Mallez S."/>
            <person name="Becker A."/>
            <person name="Gohl D.M."/>
            <person name="Silverstein K.A.T."/>
            <person name="Koren S."/>
            <person name="Bechman K.B."/>
            <person name="Herman A."/>
            <person name="Abrahante J.E."/>
            <person name="Garbe J."/>
        </authorList>
    </citation>
    <scope>NUCLEOTIDE SEQUENCE</scope>
    <source>
        <strain evidence="2">Duluth1</strain>
        <tissue evidence="2">Whole animal</tissue>
    </source>
</reference>
<evidence type="ECO:0000313" key="2">
    <source>
        <dbReference type="EMBL" id="KAH3835168.1"/>
    </source>
</evidence>
<dbReference type="Pfam" id="PF02931">
    <property type="entry name" value="Neur_chan_LBD"/>
    <property type="match status" value="1"/>
</dbReference>
<dbReference type="AlphaFoldDB" id="A0A9D4QL24"/>
<reference evidence="2" key="1">
    <citation type="journal article" date="2019" name="bioRxiv">
        <title>The Genome of the Zebra Mussel, Dreissena polymorpha: A Resource for Invasive Species Research.</title>
        <authorList>
            <person name="McCartney M.A."/>
            <person name="Auch B."/>
            <person name="Kono T."/>
            <person name="Mallez S."/>
            <person name="Zhang Y."/>
            <person name="Obille A."/>
            <person name="Becker A."/>
            <person name="Abrahante J.E."/>
            <person name="Garbe J."/>
            <person name="Badalamenti J.P."/>
            <person name="Herman A."/>
            <person name="Mangelson H."/>
            <person name="Liachko I."/>
            <person name="Sullivan S."/>
            <person name="Sone E.D."/>
            <person name="Koren S."/>
            <person name="Silverstein K.A.T."/>
            <person name="Beckman K.B."/>
            <person name="Gohl D.M."/>
        </authorList>
    </citation>
    <scope>NUCLEOTIDE SEQUENCE</scope>
    <source>
        <strain evidence="2">Duluth1</strain>
        <tissue evidence="2">Whole animal</tissue>
    </source>
</reference>
<dbReference type="EMBL" id="JAIWYP010000004">
    <property type="protein sequence ID" value="KAH3835168.1"/>
    <property type="molecule type" value="Genomic_DNA"/>
</dbReference>
<dbReference type="SUPFAM" id="SSF63712">
    <property type="entry name" value="Nicotinic receptor ligand binding domain-like"/>
    <property type="match status" value="1"/>
</dbReference>
<evidence type="ECO:0000313" key="3">
    <source>
        <dbReference type="Proteomes" id="UP000828390"/>
    </source>
</evidence>
<gene>
    <name evidence="2" type="ORF">DPMN_108515</name>
</gene>
<dbReference type="GO" id="GO:0005230">
    <property type="term" value="F:extracellular ligand-gated monoatomic ion channel activity"/>
    <property type="evidence" value="ECO:0007669"/>
    <property type="project" value="InterPro"/>
</dbReference>
<evidence type="ECO:0000259" key="1">
    <source>
        <dbReference type="Pfam" id="PF02931"/>
    </source>
</evidence>
<dbReference type="GO" id="GO:0016020">
    <property type="term" value="C:membrane"/>
    <property type="evidence" value="ECO:0007669"/>
    <property type="project" value="InterPro"/>
</dbReference>
<dbReference type="Proteomes" id="UP000828390">
    <property type="component" value="Unassembled WGS sequence"/>
</dbReference>
<protein>
    <recommendedName>
        <fullName evidence="1">Neurotransmitter-gated ion-channel ligand-binding domain-containing protein</fullName>
    </recommendedName>
</protein>
<dbReference type="InterPro" id="IPR036734">
    <property type="entry name" value="Neur_chan_lig-bd_sf"/>
</dbReference>
<keyword evidence="3" id="KW-1185">Reference proteome</keyword>
<accession>A0A9D4QL24</accession>
<name>A0A9D4QL24_DREPO</name>
<dbReference type="Gene3D" id="2.70.170.10">
    <property type="entry name" value="Neurotransmitter-gated ion-channel ligand-binding domain"/>
    <property type="match status" value="1"/>
</dbReference>
<feature type="domain" description="Neurotransmitter-gated ion-channel ligand-binding" evidence="1">
    <location>
        <begin position="1"/>
        <end position="71"/>
    </location>
</feature>
<organism evidence="2 3">
    <name type="scientific">Dreissena polymorpha</name>
    <name type="common">Zebra mussel</name>
    <name type="synonym">Mytilus polymorpha</name>
    <dbReference type="NCBI Taxonomy" id="45954"/>
    <lineage>
        <taxon>Eukaryota</taxon>
        <taxon>Metazoa</taxon>
        <taxon>Spiralia</taxon>
        <taxon>Lophotrochozoa</taxon>
        <taxon>Mollusca</taxon>
        <taxon>Bivalvia</taxon>
        <taxon>Autobranchia</taxon>
        <taxon>Heteroconchia</taxon>
        <taxon>Euheterodonta</taxon>
        <taxon>Imparidentia</taxon>
        <taxon>Neoheterodontei</taxon>
        <taxon>Myida</taxon>
        <taxon>Dreissenoidea</taxon>
        <taxon>Dreissenidae</taxon>
        <taxon>Dreissena</taxon>
    </lineage>
</organism>
<proteinExistence type="predicted"/>
<sequence>MDCYFRQLWVDKRLALNVSMANISLNIKMLERLWYPDTVFLNGGKSYVHMVPMPNKFFRIHKDGTVLYSQR</sequence>
<dbReference type="InterPro" id="IPR006202">
    <property type="entry name" value="Neur_chan_lig-bd"/>
</dbReference>
<comment type="caution">
    <text evidence="2">The sequence shown here is derived from an EMBL/GenBank/DDBJ whole genome shotgun (WGS) entry which is preliminary data.</text>
</comment>